<evidence type="ECO:0000313" key="2">
    <source>
        <dbReference type="Proteomes" id="UP001241377"/>
    </source>
</evidence>
<proteinExistence type="predicted"/>
<organism evidence="1 2">
    <name type="scientific">Naganishia cerealis</name>
    <dbReference type="NCBI Taxonomy" id="610337"/>
    <lineage>
        <taxon>Eukaryota</taxon>
        <taxon>Fungi</taxon>
        <taxon>Dikarya</taxon>
        <taxon>Basidiomycota</taxon>
        <taxon>Agaricomycotina</taxon>
        <taxon>Tremellomycetes</taxon>
        <taxon>Filobasidiales</taxon>
        <taxon>Filobasidiaceae</taxon>
        <taxon>Naganishia</taxon>
    </lineage>
</organism>
<keyword evidence="2" id="KW-1185">Reference proteome</keyword>
<gene>
    <name evidence="1" type="ORF">QFC19_006603</name>
</gene>
<sequence>METSTVVFFATIVAGFLILRWLISPIPDPLEEAAAAHATQRDGRRPTPSTRSRRPVTDSMIDVVQAIAPQLTRGQIRMDLERSGLVEVTIDRFMEEGTLPMPENQNDEETEGNGQGNQGNQAQSNQAQSNQSEGGSGIKPANLIERYGLESKIDQDVSNAAINSATNQDKIDLLSSRREEMILNARKRLAAQLSNEIDANPLM</sequence>
<dbReference type="Proteomes" id="UP001241377">
    <property type="component" value="Unassembled WGS sequence"/>
</dbReference>
<evidence type="ECO:0000313" key="1">
    <source>
        <dbReference type="EMBL" id="KAJ9097926.1"/>
    </source>
</evidence>
<name>A0ACC2VFS7_9TREE</name>
<comment type="caution">
    <text evidence="1">The sequence shown here is derived from an EMBL/GenBank/DDBJ whole genome shotgun (WGS) entry which is preliminary data.</text>
</comment>
<reference evidence="1" key="1">
    <citation type="submission" date="2023-04" db="EMBL/GenBank/DDBJ databases">
        <title>Draft Genome sequencing of Naganishia species isolated from polar environments using Oxford Nanopore Technology.</title>
        <authorList>
            <person name="Leo P."/>
            <person name="Venkateswaran K."/>
        </authorList>
    </citation>
    <scope>NUCLEOTIDE SEQUENCE</scope>
    <source>
        <strain evidence="1">MNA-CCFEE 5261</strain>
    </source>
</reference>
<accession>A0ACC2VFS7</accession>
<dbReference type="EMBL" id="JASBWR010000081">
    <property type="protein sequence ID" value="KAJ9097926.1"/>
    <property type="molecule type" value="Genomic_DNA"/>
</dbReference>
<protein>
    <submittedName>
        <fullName evidence="1">Uncharacterized protein</fullName>
    </submittedName>
</protein>